<dbReference type="WBParaSite" id="PSAMB.scaffold6002size10399.g27716.t1">
    <property type="protein sequence ID" value="PSAMB.scaffold6002size10399.g27716.t1"/>
    <property type="gene ID" value="PSAMB.scaffold6002size10399.g27716"/>
</dbReference>
<dbReference type="Pfam" id="PF16978">
    <property type="entry name" value="CRIM"/>
    <property type="match status" value="1"/>
</dbReference>
<evidence type="ECO:0000313" key="3">
    <source>
        <dbReference type="Proteomes" id="UP000887566"/>
    </source>
</evidence>
<evidence type="ECO:0000256" key="1">
    <source>
        <dbReference type="ARBA" id="ARBA00009407"/>
    </source>
</evidence>
<name>A0A914X0S5_9BILA</name>
<feature type="domain" description="CRIM" evidence="2">
    <location>
        <begin position="134"/>
        <end position="212"/>
    </location>
</feature>
<accession>A0A914X0S5</accession>
<evidence type="ECO:0000313" key="4">
    <source>
        <dbReference type="WBParaSite" id="PSAMB.scaffold6002size10399.g27716.t1"/>
    </source>
</evidence>
<dbReference type="InterPro" id="IPR008828">
    <property type="entry name" value="Sin1/Avo1"/>
</dbReference>
<protein>
    <submittedName>
        <fullName evidence="4">Sin1 middle CRIM domain-containing protein</fullName>
    </submittedName>
</protein>
<comment type="similarity">
    <text evidence="1">Belongs to the SIN1 family.</text>
</comment>
<keyword evidence="3" id="KW-1185">Reference proteome</keyword>
<reference evidence="4" key="1">
    <citation type="submission" date="2022-11" db="UniProtKB">
        <authorList>
            <consortium name="WormBaseParasite"/>
        </authorList>
    </citation>
    <scope>IDENTIFICATION</scope>
</reference>
<proteinExistence type="inferred from homology"/>
<dbReference type="GO" id="GO:0005546">
    <property type="term" value="F:phosphatidylinositol-4,5-bisphosphate binding"/>
    <property type="evidence" value="ECO:0007669"/>
    <property type="project" value="TreeGrafter"/>
</dbReference>
<sequence>MAYFSEDELIDSIRHIFIAEDDTGVCEATLLSPVKRQKPGGLPLNFRIDTASLSFDGADDSLDWLSSSPEIRADGPSRMRTYTMKQMELMQKAKKKSELRSIPWKTPPAELLRAVPPPFDQLPIVKPTTYESVTSQLVAESPLLIENPFLEYAKFEAARTDRMPSQSFLIFYPMSDEPSPIRVLVRSTARVADLIGLCCFKYAYVGRQPPLK</sequence>
<dbReference type="GO" id="GO:0038203">
    <property type="term" value="P:TORC2 signaling"/>
    <property type="evidence" value="ECO:0007669"/>
    <property type="project" value="TreeGrafter"/>
</dbReference>
<dbReference type="InterPro" id="IPR031567">
    <property type="entry name" value="CRIM_dom"/>
</dbReference>
<dbReference type="GO" id="GO:0005886">
    <property type="term" value="C:plasma membrane"/>
    <property type="evidence" value="ECO:0007669"/>
    <property type="project" value="TreeGrafter"/>
</dbReference>
<dbReference type="PANTHER" id="PTHR13335:SF1">
    <property type="entry name" value="TARGET OF RAPAMYCIN COMPLEX 2 SUBUNIT MAPKAP1"/>
    <property type="match status" value="1"/>
</dbReference>
<dbReference type="GO" id="GO:0005737">
    <property type="term" value="C:cytoplasm"/>
    <property type="evidence" value="ECO:0007669"/>
    <property type="project" value="TreeGrafter"/>
</dbReference>
<dbReference type="GO" id="GO:0031932">
    <property type="term" value="C:TORC2 complex"/>
    <property type="evidence" value="ECO:0007669"/>
    <property type="project" value="InterPro"/>
</dbReference>
<organism evidence="3 4">
    <name type="scientific">Plectus sambesii</name>
    <dbReference type="NCBI Taxonomy" id="2011161"/>
    <lineage>
        <taxon>Eukaryota</taxon>
        <taxon>Metazoa</taxon>
        <taxon>Ecdysozoa</taxon>
        <taxon>Nematoda</taxon>
        <taxon>Chromadorea</taxon>
        <taxon>Plectida</taxon>
        <taxon>Plectina</taxon>
        <taxon>Plectoidea</taxon>
        <taxon>Plectidae</taxon>
        <taxon>Plectus</taxon>
    </lineage>
</organism>
<dbReference type="PANTHER" id="PTHR13335">
    <property type="entry name" value="TARGET OF RAPAMYCIN COMPLEX 2 SUBUNIT MAPKAP1"/>
    <property type="match status" value="1"/>
</dbReference>
<dbReference type="Proteomes" id="UP000887566">
    <property type="component" value="Unplaced"/>
</dbReference>
<evidence type="ECO:0000259" key="2">
    <source>
        <dbReference type="Pfam" id="PF16978"/>
    </source>
</evidence>
<dbReference type="AlphaFoldDB" id="A0A914X0S5"/>